<dbReference type="CDD" id="cd04301">
    <property type="entry name" value="NAT_SF"/>
    <property type="match status" value="1"/>
</dbReference>
<evidence type="ECO:0000313" key="3">
    <source>
        <dbReference type="Proteomes" id="UP000558997"/>
    </source>
</evidence>
<accession>A0A841DHL9</accession>
<dbReference type="SUPFAM" id="SSF55729">
    <property type="entry name" value="Acyl-CoA N-acyltransferases (Nat)"/>
    <property type="match status" value="1"/>
</dbReference>
<dbReference type="Pfam" id="PF00583">
    <property type="entry name" value="Acetyltransf_1"/>
    <property type="match status" value="1"/>
</dbReference>
<dbReference type="PROSITE" id="PS51186">
    <property type="entry name" value="GNAT"/>
    <property type="match status" value="1"/>
</dbReference>
<proteinExistence type="predicted"/>
<keyword evidence="2" id="KW-0689">Ribosomal protein</keyword>
<dbReference type="InterPro" id="IPR016181">
    <property type="entry name" value="Acyl_CoA_acyltransferase"/>
</dbReference>
<dbReference type="AlphaFoldDB" id="A0A841DHL9"/>
<gene>
    <name evidence="2" type="ORF">HDA44_001364</name>
</gene>
<dbReference type="RefSeq" id="WP_184832247.1">
    <property type="nucleotide sequence ID" value="NZ_BAAAVN010000015.1"/>
</dbReference>
<dbReference type="Proteomes" id="UP000558997">
    <property type="component" value="Unassembled WGS sequence"/>
</dbReference>
<dbReference type="InterPro" id="IPR000182">
    <property type="entry name" value="GNAT_dom"/>
</dbReference>
<keyword evidence="3" id="KW-1185">Reference proteome</keyword>
<name>A0A841DHL9_9ACTN</name>
<keyword evidence="2" id="KW-0687">Ribonucleoprotein</keyword>
<evidence type="ECO:0000259" key="1">
    <source>
        <dbReference type="PROSITE" id="PS51186"/>
    </source>
</evidence>
<protein>
    <submittedName>
        <fullName evidence="2">Ribosomal protein S18 acetylase RimI-like enzyme</fullName>
    </submittedName>
</protein>
<sequence length="180" mass="19493">MERPLGVEQTLGVERLSVEVRVRAGVGADLEACAGLIVSRAGGSVADRRTRLVADLEDPERYIAVAEVDGEVVGYGGVIRHDLSPDDPPATAPSGYYLIGLIVAPNWRRHGIGDELTKDRLRWIAARAGAAYTFVNVGNGAILDLHQRFRFTELTRDFTFPGAPLQPGTCVLLRADLTDQ</sequence>
<dbReference type="GO" id="GO:0005840">
    <property type="term" value="C:ribosome"/>
    <property type="evidence" value="ECO:0007669"/>
    <property type="project" value="UniProtKB-KW"/>
</dbReference>
<feature type="domain" description="N-acetyltransferase" evidence="1">
    <location>
        <begin position="20"/>
        <end position="178"/>
    </location>
</feature>
<dbReference type="PANTHER" id="PTHR43072">
    <property type="entry name" value="N-ACETYLTRANSFERASE"/>
    <property type="match status" value="1"/>
</dbReference>
<dbReference type="PANTHER" id="PTHR43072:SF60">
    <property type="entry name" value="L-2,4-DIAMINOBUTYRIC ACID ACETYLTRANSFERASE"/>
    <property type="match status" value="1"/>
</dbReference>
<dbReference type="GO" id="GO:0016747">
    <property type="term" value="F:acyltransferase activity, transferring groups other than amino-acyl groups"/>
    <property type="evidence" value="ECO:0007669"/>
    <property type="project" value="InterPro"/>
</dbReference>
<reference evidence="2 3" key="1">
    <citation type="submission" date="2020-08" db="EMBL/GenBank/DDBJ databases">
        <title>Sequencing the genomes of 1000 actinobacteria strains.</title>
        <authorList>
            <person name="Klenk H.-P."/>
        </authorList>
    </citation>
    <scope>NUCLEOTIDE SEQUENCE [LARGE SCALE GENOMIC DNA]</scope>
    <source>
        <strain evidence="2 3">DSM 17294</strain>
    </source>
</reference>
<evidence type="ECO:0000313" key="2">
    <source>
        <dbReference type="EMBL" id="MBB5978023.1"/>
    </source>
</evidence>
<dbReference type="Gene3D" id="3.40.630.30">
    <property type="match status" value="1"/>
</dbReference>
<comment type="caution">
    <text evidence="2">The sequence shown here is derived from an EMBL/GenBank/DDBJ whole genome shotgun (WGS) entry which is preliminary data.</text>
</comment>
<organism evidence="2 3">
    <name type="scientific">Kribbella solani</name>
    <dbReference type="NCBI Taxonomy" id="236067"/>
    <lineage>
        <taxon>Bacteria</taxon>
        <taxon>Bacillati</taxon>
        <taxon>Actinomycetota</taxon>
        <taxon>Actinomycetes</taxon>
        <taxon>Propionibacteriales</taxon>
        <taxon>Kribbellaceae</taxon>
        <taxon>Kribbella</taxon>
    </lineage>
</organism>
<dbReference type="EMBL" id="JACHNF010000001">
    <property type="protein sequence ID" value="MBB5978023.1"/>
    <property type="molecule type" value="Genomic_DNA"/>
</dbReference>